<dbReference type="KEGG" id="ara:Arad_7619"/>
<reference evidence="2 3" key="1">
    <citation type="journal article" date="2009" name="J. Bacteriol.">
        <title>Genome sequences of three Agrobacterium biovars help elucidate the evolution of multichromosome genomes in bacteria.</title>
        <authorList>
            <person name="Slater S.C."/>
            <person name="Goldman B.S."/>
            <person name="Goodner B."/>
            <person name="Setubal J.C."/>
            <person name="Farrand S.K."/>
            <person name="Nester E.W."/>
            <person name="Burr T.J."/>
            <person name="Banta L."/>
            <person name="Dickerman A.W."/>
            <person name="Paulsen I."/>
            <person name="Otten L."/>
            <person name="Suen G."/>
            <person name="Welch R."/>
            <person name="Almeida N.F."/>
            <person name="Arnold F."/>
            <person name="Burton O.T."/>
            <person name="Du Z."/>
            <person name="Ewing A."/>
            <person name="Godsy E."/>
            <person name="Heisel S."/>
            <person name="Houmiel K.L."/>
            <person name="Jhaveri J."/>
            <person name="Lu J."/>
            <person name="Miller N.M."/>
            <person name="Norton S."/>
            <person name="Chen Q."/>
            <person name="Phoolcharoen W."/>
            <person name="Ohlin V."/>
            <person name="Ondrusek D."/>
            <person name="Pride N."/>
            <person name="Stricklin S.L."/>
            <person name="Sun J."/>
            <person name="Wheeler C."/>
            <person name="Wilson L."/>
            <person name="Zhu H."/>
            <person name="Wood D.W."/>
        </authorList>
    </citation>
    <scope>NUCLEOTIDE SEQUENCE [LARGE SCALE GENOMIC DNA]</scope>
    <source>
        <strain evidence="3">K84 / ATCC BAA-868</strain>
    </source>
</reference>
<dbReference type="Proteomes" id="UP000001600">
    <property type="component" value="Chromosome 2"/>
</dbReference>
<dbReference type="GeneID" id="86851283"/>
<organism evidence="2 3">
    <name type="scientific">Rhizobium rhizogenes (strain K84 / ATCC BAA-868)</name>
    <name type="common">Agrobacterium radiobacter</name>
    <dbReference type="NCBI Taxonomy" id="311403"/>
    <lineage>
        <taxon>Bacteria</taxon>
        <taxon>Pseudomonadati</taxon>
        <taxon>Pseudomonadota</taxon>
        <taxon>Alphaproteobacteria</taxon>
        <taxon>Hyphomicrobiales</taxon>
        <taxon>Rhizobiaceae</taxon>
        <taxon>Rhizobium/Agrobacterium group</taxon>
        <taxon>Rhizobium</taxon>
    </lineage>
</organism>
<dbReference type="InterPro" id="IPR009337">
    <property type="entry name" value="DUF995"/>
</dbReference>
<evidence type="ECO:0008006" key="4">
    <source>
        <dbReference type="Google" id="ProtNLM"/>
    </source>
</evidence>
<protein>
    <recommendedName>
        <fullName evidence="4">DUF995 domain-containing protein</fullName>
    </recommendedName>
</protein>
<dbReference type="AlphaFoldDB" id="B9JNE7"/>
<dbReference type="eggNOG" id="ENOG50334R7">
    <property type="taxonomic scope" value="Bacteria"/>
</dbReference>
<evidence type="ECO:0000256" key="1">
    <source>
        <dbReference type="SAM" id="SignalP"/>
    </source>
</evidence>
<proteinExistence type="predicted"/>
<evidence type="ECO:0000313" key="3">
    <source>
        <dbReference type="Proteomes" id="UP000001600"/>
    </source>
</evidence>
<dbReference type="EMBL" id="CP000629">
    <property type="protein sequence ID" value="ACM29078.1"/>
    <property type="molecule type" value="Genomic_DNA"/>
</dbReference>
<gene>
    <name evidence="2" type="ordered locus">Arad_7619</name>
</gene>
<accession>B9JNE7</accession>
<dbReference type="STRING" id="311403.Arad_7619"/>
<sequence length="166" mass="18967">MSSFRFVILNAALATLLLFGTASAATQQQADRVIARAASKAMPMSAVEVRRLYVGRSWVWKNGAGFFSKNRNHFIAWSHTGAQKSYAKGRWYTSNRGKLCMNALWHSRKFATQNVSCFMHREKAGVIYQKRASGGKWYVFRHNPLKHDDEVRKLRRGDYVSKHLPG</sequence>
<evidence type="ECO:0000313" key="2">
    <source>
        <dbReference type="EMBL" id="ACM29078.1"/>
    </source>
</evidence>
<feature type="signal peptide" evidence="1">
    <location>
        <begin position="1"/>
        <end position="24"/>
    </location>
</feature>
<keyword evidence="1" id="KW-0732">Signal</keyword>
<dbReference type="Pfam" id="PF06191">
    <property type="entry name" value="DUF995"/>
    <property type="match status" value="1"/>
</dbReference>
<dbReference type="RefSeq" id="WP_012649414.1">
    <property type="nucleotide sequence ID" value="NC_011983.1"/>
</dbReference>
<name>B9JNE7_RHIR8</name>
<feature type="chain" id="PRO_5002884971" description="DUF995 domain-containing protein" evidence="1">
    <location>
        <begin position="25"/>
        <end position="166"/>
    </location>
</feature>
<dbReference type="HOGENOM" id="CLU_099449_1_0_5"/>